<dbReference type="AlphaFoldDB" id="A0A0D8Y3J1"/>
<gene>
    <name evidence="1" type="ORF">DICVIV_02447</name>
</gene>
<evidence type="ECO:0000313" key="2">
    <source>
        <dbReference type="Proteomes" id="UP000053766"/>
    </source>
</evidence>
<dbReference type="PANTHER" id="PTHR36519:SF9">
    <property type="entry name" value="EB DOMAIN-CONTAINING PROTEIN-RELATED"/>
    <property type="match status" value="1"/>
</dbReference>
<reference evidence="2" key="2">
    <citation type="journal article" date="2016" name="Sci. Rep.">
        <title>Dictyocaulus viviparus genome, variome and transcriptome elucidate lungworm biology and support future intervention.</title>
        <authorList>
            <person name="McNulty S.N."/>
            <person name="Strube C."/>
            <person name="Rosa B.A."/>
            <person name="Martin J.C."/>
            <person name="Tyagi R."/>
            <person name="Choi Y.J."/>
            <person name="Wang Q."/>
            <person name="Hallsworth Pepin K."/>
            <person name="Zhang X."/>
            <person name="Ozersky P."/>
            <person name="Wilson R.K."/>
            <person name="Sternberg P.W."/>
            <person name="Gasser R.B."/>
            <person name="Mitreva M."/>
        </authorList>
    </citation>
    <scope>NUCLEOTIDE SEQUENCE [LARGE SCALE GENOMIC DNA]</scope>
    <source>
        <strain evidence="2">HannoverDv2000</strain>
    </source>
</reference>
<organism evidence="1 2">
    <name type="scientific">Dictyocaulus viviparus</name>
    <name type="common">Bovine lungworm</name>
    <dbReference type="NCBI Taxonomy" id="29172"/>
    <lineage>
        <taxon>Eukaryota</taxon>
        <taxon>Metazoa</taxon>
        <taxon>Ecdysozoa</taxon>
        <taxon>Nematoda</taxon>
        <taxon>Chromadorea</taxon>
        <taxon>Rhabditida</taxon>
        <taxon>Rhabditina</taxon>
        <taxon>Rhabditomorpha</taxon>
        <taxon>Strongyloidea</taxon>
        <taxon>Metastrongylidae</taxon>
        <taxon>Dictyocaulus</taxon>
    </lineage>
</organism>
<reference evidence="1 2" key="1">
    <citation type="submission" date="2013-11" db="EMBL/GenBank/DDBJ databases">
        <title>Draft genome of the bovine lungworm Dictyocaulus viviparus.</title>
        <authorList>
            <person name="Mitreva M."/>
        </authorList>
    </citation>
    <scope>NUCLEOTIDE SEQUENCE [LARGE SCALE GENOMIC DNA]</scope>
    <source>
        <strain evidence="1 2">HannoverDv2000</strain>
    </source>
</reference>
<protein>
    <recommendedName>
        <fullName evidence="3">EB domain-containing protein</fullName>
    </recommendedName>
</protein>
<name>A0A0D8Y3J1_DICVI</name>
<dbReference type="PANTHER" id="PTHR36519">
    <property type="entry name" value="FIP (FUNGUS-INDUCED PROTEIN) RELATED-RELATED"/>
    <property type="match status" value="1"/>
</dbReference>
<dbReference type="EMBL" id="KN716184">
    <property type="protein sequence ID" value="KJH51433.1"/>
    <property type="molecule type" value="Genomic_DNA"/>
</dbReference>
<evidence type="ECO:0000313" key="1">
    <source>
        <dbReference type="EMBL" id="KJH51433.1"/>
    </source>
</evidence>
<proteinExistence type="predicted"/>
<dbReference type="OrthoDB" id="5850558at2759"/>
<evidence type="ECO:0008006" key="3">
    <source>
        <dbReference type="Google" id="ProtNLM"/>
    </source>
</evidence>
<keyword evidence="2" id="KW-1185">Reference proteome</keyword>
<accession>A0A0D8Y3J1</accession>
<sequence length="199" mass="21040">MCRYISCPFGQYCWNGNCISTGGIAGTRGLSGLGGLTSAASLYGMNTGRGLYGPGSIPPIGIGVYGPLTSGPMSGTQPCSLMQHCFNGHICVNGFCSRSNVAYSGSQIVPPQTNCLTGAICPIGQYCINGICLQNAMSSTFELKQQLIESITKELHSIQCKLEEGDVIRLVLDELSMIYSDMLSRFIVAPMDLSTSGLL</sequence>
<dbReference type="Proteomes" id="UP000053766">
    <property type="component" value="Unassembled WGS sequence"/>
</dbReference>